<evidence type="ECO:0000313" key="4">
    <source>
        <dbReference type="Proteomes" id="UP001054889"/>
    </source>
</evidence>
<dbReference type="AlphaFoldDB" id="A0AAV5G1C2"/>
<feature type="domain" description="Peptidase C14 caspase" evidence="2">
    <location>
        <begin position="124"/>
        <end position="285"/>
    </location>
</feature>
<dbReference type="PANTHER" id="PTHR48104">
    <property type="entry name" value="METACASPASE-4"/>
    <property type="match status" value="1"/>
</dbReference>
<dbReference type="GO" id="GO:0005737">
    <property type="term" value="C:cytoplasm"/>
    <property type="evidence" value="ECO:0007669"/>
    <property type="project" value="TreeGrafter"/>
</dbReference>
<protein>
    <recommendedName>
        <fullName evidence="2">Peptidase C14 caspase domain-containing protein</fullName>
    </recommendedName>
</protein>
<dbReference type="InterPro" id="IPR011600">
    <property type="entry name" value="Pept_C14_caspase"/>
</dbReference>
<dbReference type="InterPro" id="IPR050452">
    <property type="entry name" value="Metacaspase"/>
</dbReference>
<dbReference type="EMBL" id="BQKI01000199">
    <property type="protein sequence ID" value="GJN41051.1"/>
    <property type="molecule type" value="Genomic_DNA"/>
</dbReference>
<dbReference type="Proteomes" id="UP001054889">
    <property type="component" value="Unassembled WGS sequence"/>
</dbReference>
<dbReference type="Gene3D" id="3.40.50.12660">
    <property type="match status" value="1"/>
</dbReference>
<accession>A0AAV5G1C2</accession>
<dbReference type="GO" id="GO:0004197">
    <property type="term" value="F:cysteine-type endopeptidase activity"/>
    <property type="evidence" value="ECO:0007669"/>
    <property type="project" value="InterPro"/>
</dbReference>
<organism evidence="3 4">
    <name type="scientific">Eleusine coracana subsp. coracana</name>
    <dbReference type="NCBI Taxonomy" id="191504"/>
    <lineage>
        <taxon>Eukaryota</taxon>
        <taxon>Viridiplantae</taxon>
        <taxon>Streptophyta</taxon>
        <taxon>Embryophyta</taxon>
        <taxon>Tracheophyta</taxon>
        <taxon>Spermatophyta</taxon>
        <taxon>Magnoliopsida</taxon>
        <taxon>Liliopsida</taxon>
        <taxon>Poales</taxon>
        <taxon>Poaceae</taxon>
        <taxon>PACMAD clade</taxon>
        <taxon>Chloridoideae</taxon>
        <taxon>Cynodonteae</taxon>
        <taxon>Eleusininae</taxon>
        <taxon>Eleusine</taxon>
    </lineage>
</organism>
<reference evidence="3" key="2">
    <citation type="submission" date="2021-12" db="EMBL/GenBank/DDBJ databases">
        <title>Resequencing data analysis of finger millet.</title>
        <authorList>
            <person name="Hatakeyama M."/>
            <person name="Aluri S."/>
            <person name="Balachadran M.T."/>
            <person name="Sivarajan S.R."/>
            <person name="Poveda L."/>
            <person name="Shimizu-Inatsugi R."/>
            <person name="Schlapbach R."/>
            <person name="Sreeman S.M."/>
            <person name="Shimizu K.K."/>
        </authorList>
    </citation>
    <scope>NUCLEOTIDE SEQUENCE</scope>
</reference>
<keyword evidence="4" id="KW-1185">Reference proteome</keyword>
<proteinExistence type="inferred from homology"/>
<evidence type="ECO:0000256" key="1">
    <source>
        <dbReference type="ARBA" id="ARBA00009005"/>
    </source>
</evidence>
<dbReference type="Pfam" id="PF00656">
    <property type="entry name" value="Peptidase_C14"/>
    <property type="match status" value="1"/>
</dbReference>
<comment type="caution">
    <text evidence="3">The sequence shown here is derived from an EMBL/GenBank/DDBJ whole genome shotgun (WGS) entry which is preliminary data.</text>
</comment>
<name>A0AAV5G1C2_ELECO</name>
<reference evidence="3" key="1">
    <citation type="journal article" date="2018" name="DNA Res.">
        <title>Multiple hybrid de novo genome assembly of finger millet, an orphan allotetraploid crop.</title>
        <authorList>
            <person name="Hatakeyama M."/>
            <person name="Aluri S."/>
            <person name="Balachadran M.T."/>
            <person name="Sivarajan S.R."/>
            <person name="Patrignani A."/>
            <person name="Gruter S."/>
            <person name="Poveda L."/>
            <person name="Shimizu-Inatsugi R."/>
            <person name="Baeten J."/>
            <person name="Francoijs K.J."/>
            <person name="Nataraja K.N."/>
            <person name="Reddy Y.A.N."/>
            <person name="Phadnis S."/>
            <person name="Ravikumar R.L."/>
            <person name="Schlapbach R."/>
            <person name="Sreeman S.M."/>
            <person name="Shimizu K.K."/>
        </authorList>
    </citation>
    <scope>NUCLEOTIDE SEQUENCE</scope>
</reference>
<evidence type="ECO:0000313" key="3">
    <source>
        <dbReference type="EMBL" id="GJN41051.1"/>
    </source>
</evidence>
<evidence type="ECO:0000259" key="2">
    <source>
        <dbReference type="Pfam" id="PF00656"/>
    </source>
</evidence>
<dbReference type="GO" id="GO:0006508">
    <property type="term" value="P:proteolysis"/>
    <property type="evidence" value="ECO:0007669"/>
    <property type="project" value="InterPro"/>
</dbReference>
<comment type="similarity">
    <text evidence="1">Belongs to the peptidase C14B family.</text>
</comment>
<gene>
    <name evidence="3" type="primary">gn00375</name>
    <name evidence="3" type="ORF">PR202_gn00375</name>
</gene>
<dbReference type="PANTHER" id="PTHR48104:SF36">
    <property type="entry name" value="ICE-LIKE PROTEASE P20 DOMAIN CONTAINING PROTEIN, EXPRESSED"/>
    <property type="match status" value="1"/>
</dbReference>
<sequence length="295" mass="32696">MFKSHVVIYSIHLQHFRTLVRVSAETTNTLLRLYGEPKAARPGERKDNAVMVVWSLRHEPHGVSRAWIWLQHPVLVLPPDDAHQAQHGEREGALTLAPRSPPCPLVTTSTRLMVPASYPRLCGKKRALLVGVSYTGRSHELEGSTNDVRAMRHLLCHKFGFPSDAILELTGNPLEGRTVDGPNAGEPAARDAVARAWHQPTSCGDSLVFHFSGHGTQKPDLNGDEVDGYKEALCPLDVEESGKILDDEINEIIVQPLGRGVKLHAIVDTCHSGTMLDLPYLCRQSRYRNLKHTKS</sequence>